<evidence type="ECO:0000256" key="2">
    <source>
        <dbReference type="ARBA" id="ARBA00012687"/>
    </source>
</evidence>
<evidence type="ECO:0000313" key="11">
    <source>
        <dbReference type="EMBL" id="TSJ46702.1"/>
    </source>
</evidence>
<organism evidence="11 12">
    <name type="scientific">Fluviicola chungangensis</name>
    <dbReference type="NCBI Taxonomy" id="2597671"/>
    <lineage>
        <taxon>Bacteria</taxon>
        <taxon>Pseudomonadati</taxon>
        <taxon>Bacteroidota</taxon>
        <taxon>Flavobacteriia</taxon>
        <taxon>Flavobacteriales</taxon>
        <taxon>Crocinitomicaceae</taxon>
        <taxon>Fluviicola</taxon>
    </lineage>
</organism>
<dbReference type="SUPFAM" id="SSF53756">
    <property type="entry name" value="UDP-Glycosyltransferase/glycogen phosphorylase"/>
    <property type="match status" value="1"/>
</dbReference>
<name>A0A556N3H3_9FLAO</name>
<dbReference type="GO" id="GO:0008915">
    <property type="term" value="F:lipid-A-disaccharide synthase activity"/>
    <property type="evidence" value="ECO:0007669"/>
    <property type="project" value="UniProtKB-UniRule"/>
</dbReference>
<accession>A0A556N3H3</accession>
<dbReference type="AlphaFoldDB" id="A0A556N3H3"/>
<dbReference type="InterPro" id="IPR003835">
    <property type="entry name" value="Glyco_trans_19"/>
</dbReference>
<evidence type="ECO:0000256" key="4">
    <source>
        <dbReference type="ARBA" id="ARBA00022516"/>
    </source>
</evidence>
<gene>
    <name evidence="11" type="ORF">FO442_05955</name>
</gene>
<evidence type="ECO:0000256" key="3">
    <source>
        <dbReference type="ARBA" id="ARBA00020902"/>
    </source>
</evidence>
<dbReference type="Pfam" id="PF02684">
    <property type="entry name" value="LpxB"/>
    <property type="match status" value="1"/>
</dbReference>
<dbReference type="EMBL" id="VLPL01000002">
    <property type="protein sequence ID" value="TSJ46702.1"/>
    <property type="molecule type" value="Genomic_DNA"/>
</dbReference>
<comment type="function">
    <text evidence="1">Condensation of UDP-2,3-diacylglucosamine and 2,3-diacylglucosamine-1-phosphate to form lipid A disaccharide, a precursor of lipid A, a phosphorylated glycolipid that anchors the lipopolysaccharide to the outer membrane of the cell.</text>
</comment>
<keyword evidence="8" id="KW-0443">Lipid metabolism</keyword>
<evidence type="ECO:0000256" key="1">
    <source>
        <dbReference type="ARBA" id="ARBA00002056"/>
    </source>
</evidence>
<keyword evidence="6 11" id="KW-0328">Glycosyltransferase</keyword>
<dbReference type="PANTHER" id="PTHR30372">
    <property type="entry name" value="LIPID-A-DISACCHARIDE SYNTHASE"/>
    <property type="match status" value="1"/>
</dbReference>
<evidence type="ECO:0000313" key="12">
    <source>
        <dbReference type="Proteomes" id="UP000316008"/>
    </source>
</evidence>
<dbReference type="EC" id="2.4.1.182" evidence="2 10"/>
<dbReference type="Proteomes" id="UP000316008">
    <property type="component" value="Unassembled WGS sequence"/>
</dbReference>
<evidence type="ECO:0000256" key="8">
    <source>
        <dbReference type="ARBA" id="ARBA00023098"/>
    </source>
</evidence>
<reference evidence="11 12" key="1">
    <citation type="submission" date="2019-07" db="EMBL/GenBank/DDBJ databases">
        <authorList>
            <person name="Huq M.A."/>
        </authorList>
    </citation>
    <scope>NUCLEOTIDE SEQUENCE [LARGE SCALE GENOMIC DNA]</scope>
    <source>
        <strain evidence="11 12">MAH-3</strain>
    </source>
</reference>
<dbReference type="NCBIfam" id="TIGR00215">
    <property type="entry name" value="lpxB"/>
    <property type="match status" value="1"/>
</dbReference>
<dbReference type="GO" id="GO:0016020">
    <property type="term" value="C:membrane"/>
    <property type="evidence" value="ECO:0007669"/>
    <property type="project" value="GOC"/>
</dbReference>
<evidence type="ECO:0000256" key="10">
    <source>
        <dbReference type="NCBIfam" id="TIGR00215"/>
    </source>
</evidence>
<keyword evidence="4" id="KW-0444">Lipid biosynthesis</keyword>
<comment type="caution">
    <text evidence="11">The sequence shown here is derived from an EMBL/GenBank/DDBJ whole genome shotgun (WGS) entry which is preliminary data.</text>
</comment>
<protein>
    <recommendedName>
        <fullName evidence="3 10">Lipid-A-disaccharide synthase</fullName>
        <ecNumber evidence="2 10">2.4.1.182</ecNumber>
    </recommendedName>
</protein>
<dbReference type="PANTHER" id="PTHR30372:SF4">
    <property type="entry name" value="LIPID-A-DISACCHARIDE SYNTHASE, MITOCHONDRIAL-RELATED"/>
    <property type="match status" value="1"/>
</dbReference>
<evidence type="ECO:0000256" key="5">
    <source>
        <dbReference type="ARBA" id="ARBA00022556"/>
    </source>
</evidence>
<comment type="catalytic activity">
    <reaction evidence="9">
        <text>a lipid X + a UDP-2-N,3-O-bis[(3R)-3-hydroxyacyl]-alpha-D-glucosamine = a lipid A disaccharide + UDP + H(+)</text>
        <dbReference type="Rhea" id="RHEA:67828"/>
        <dbReference type="ChEBI" id="CHEBI:15378"/>
        <dbReference type="ChEBI" id="CHEBI:58223"/>
        <dbReference type="ChEBI" id="CHEBI:137748"/>
        <dbReference type="ChEBI" id="CHEBI:176338"/>
        <dbReference type="ChEBI" id="CHEBI:176343"/>
        <dbReference type="EC" id="2.4.1.182"/>
    </reaction>
</comment>
<dbReference type="RefSeq" id="WP_144332239.1">
    <property type="nucleotide sequence ID" value="NZ_VLPL01000002.1"/>
</dbReference>
<proteinExistence type="predicted"/>
<keyword evidence="12" id="KW-1185">Reference proteome</keyword>
<keyword evidence="7 11" id="KW-0808">Transferase</keyword>
<dbReference type="GO" id="GO:0005543">
    <property type="term" value="F:phospholipid binding"/>
    <property type="evidence" value="ECO:0007669"/>
    <property type="project" value="TreeGrafter"/>
</dbReference>
<dbReference type="OrthoDB" id="9801642at2"/>
<sequence length="369" mass="42023">MSKKLYIISGEASGDLHGANVMKELFAEQPDLNIRFWGGDKMQAVGGTMAKHIRDLAFMGFVEVLMNLPTILRNIRFCKEDILKFKPDAILLIDYPGFNMRIAEWAKKNNIKVYYYISPTVWAWKENRVHKIKRDVFKLFCILPFEADFYKKYHYEVEYVGHPLLDEIEQYRELPKQELEIAPTNKPIIAMLPGSRKQELRTKLPVMLPLVDLFPHYHFVIAGAPNMDLAIYRELIGDKDVDVVYGQTYPLLQQAEAAVVTSGTATLETGLFEIPQVVCYIGNAVSYQIAKRLVNVKYISLVNLILDKESVTELIQNDCTTERLAKELSLVIKGGSKRDQVLEDYSRLKAMLGKGGASRKVAQAVLKTI</sequence>
<keyword evidence="5" id="KW-0441">Lipid A biosynthesis</keyword>
<dbReference type="GO" id="GO:0009245">
    <property type="term" value="P:lipid A biosynthetic process"/>
    <property type="evidence" value="ECO:0007669"/>
    <property type="project" value="UniProtKB-UniRule"/>
</dbReference>
<evidence type="ECO:0000256" key="9">
    <source>
        <dbReference type="ARBA" id="ARBA00048975"/>
    </source>
</evidence>
<evidence type="ECO:0000256" key="7">
    <source>
        <dbReference type="ARBA" id="ARBA00022679"/>
    </source>
</evidence>
<evidence type="ECO:0000256" key="6">
    <source>
        <dbReference type="ARBA" id="ARBA00022676"/>
    </source>
</evidence>